<sequence length="57" mass="6913">MRFKFMNKIEFFSYFLPKRVDLFSKRDIMNENQSWFHKFIGSTASIRAFQSIGGKRK</sequence>
<dbReference type="AlphaFoldDB" id="C9LTN0"/>
<dbReference type="Proteomes" id="UP000003505">
    <property type="component" value="Unassembled WGS sequence"/>
</dbReference>
<evidence type="ECO:0000313" key="2">
    <source>
        <dbReference type="Proteomes" id="UP000003505"/>
    </source>
</evidence>
<protein>
    <submittedName>
        <fullName evidence="1">Uncharacterized protein</fullName>
    </submittedName>
</protein>
<reference evidence="1 2" key="1">
    <citation type="submission" date="2009-09" db="EMBL/GenBank/DDBJ databases">
        <authorList>
            <person name="Weinstock G."/>
            <person name="Sodergren E."/>
            <person name="Clifton S."/>
            <person name="Fulton L."/>
            <person name="Fulton B."/>
            <person name="Courtney L."/>
            <person name="Fronick C."/>
            <person name="Harrison M."/>
            <person name="Strong C."/>
            <person name="Farmer C."/>
            <person name="Delahaunty K."/>
            <person name="Markovic C."/>
            <person name="Hall O."/>
            <person name="Minx P."/>
            <person name="Tomlinson C."/>
            <person name="Mitreva M."/>
            <person name="Nelson J."/>
            <person name="Hou S."/>
            <person name="Wollam A."/>
            <person name="Pepin K.H."/>
            <person name="Johnson M."/>
            <person name="Bhonagiri V."/>
            <person name="Nash W.E."/>
            <person name="Warren W."/>
            <person name="Chinwalla A."/>
            <person name="Mardis E.R."/>
            <person name="Wilson R.K."/>
        </authorList>
    </citation>
    <scope>NUCLEOTIDE SEQUENCE [LARGE SCALE GENOMIC DNA]</scope>
    <source>
        <strain evidence="2">ATCC 35185 / DSM 20758 / VPI D19B-28</strain>
    </source>
</reference>
<dbReference type="EMBL" id="ACKP02000015">
    <property type="protein sequence ID" value="EEX77764.1"/>
    <property type="molecule type" value="Genomic_DNA"/>
</dbReference>
<organism evidence="1 2">
    <name type="scientific">Selenomonas sputigena (strain ATCC 35185 / DSM 20758 / CCUG 44933 / VPI D19B-28)</name>
    <dbReference type="NCBI Taxonomy" id="546271"/>
    <lineage>
        <taxon>Bacteria</taxon>
        <taxon>Bacillati</taxon>
        <taxon>Bacillota</taxon>
        <taxon>Negativicutes</taxon>
        <taxon>Selenomonadales</taxon>
        <taxon>Selenomonadaceae</taxon>
        <taxon>Selenomonas</taxon>
    </lineage>
</organism>
<comment type="caution">
    <text evidence="1">The sequence shown here is derived from an EMBL/GenBank/DDBJ whole genome shotgun (WGS) entry which is preliminary data.</text>
</comment>
<gene>
    <name evidence="1" type="ORF">SELSPUOL_01041</name>
</gene>
<evidence type="ECO:0000313" key="1">
    <source>
        <dbReference type="EMBL" id="EEX77764.1"/>
    </source>
</evidence>
<proteinExistence type="predicted"/>
<accession>C9LTN0</accession>
<name>C9LTN0_SELS3</name>